<feature type="domain" description="CRISPR-associated protein Cas6 C-terminal" evidence="1">
    <location>
        <begin position="195"/>
        <end position="315"/>
    </location>
</feature>
<organism evidence="2 3">
    <name type="scientific">Caldibacillus thermoamylovorans</name>
    <dbReference type="NCBI Taxonomy" id="35841"/>
    <lineage>
        <taxon>Bacteria</taxon>
        <taxon>Bacillati</taxon>
        <taxon>Bacillota</taxon>
        <taxon>Bacilli</taxon>
        <taxon>Bacillales</taxon>
        <taxon>Bacillaceae</taxon>
        <taxon>Caldibacillus</taxon>
    </lineage>
</organism>
<evidence type="ECO:0000313" key="2">
    <source>
        <dbReference type="EMBL" id="CEE02477.1"/>
    </source>
</evidence>
<name>A0A090IXP4_9BACI</name>
<reference evidence="2 3" key="1">
    <citation type="submission" date="2014-07" db="EMBL/GenBank/DDBJ databases">
        <authorList>
            <person name="Wibberg Daniel"/>
        </authorList>
    </citation>
    <scope>NUCLEOTIDE SEQUENCE [LARGE SCALE GENOMIC DNA]</scope>
</reference>
<dbReference type="Gene3D" id="3.30.70.1900">
    <property type="match status" value="1"/>
</dbReference>
<dbReference type="RefSeq" id="WP_034771997.1">
    <property type="nucleotide sequence ID" value="NZ_CCRF01000075.1"/>
</dbReference>
<proteinExistence type="predicted"/>
<keyword evidence="3" id="KW-1185">Reference proteome</keyword>
<gene>
    <name evidence="2" type="ORF">BT1A1_2683</name>
</gene>
<dbReference type="Proteomes" id="UP000040576">
    <property type="component" value="Unassembled WGS sequence"/>
</dbReference>
<evidence type="ECO:0000259" key="1">
    <source>
        <dbReference type="Pfam" id="PF10040"/>
    </source>
</evidence>
<protein>
    <recommendedName>
        <fullName evidence="1">CRISPR-associated protein Cas6 C-terminal domain-containing protein</fullName>
    </recommendedName>
</protein>
<dbReference type="InterPro" id="IPR019267">
    <property type="entry name" value="CRISPR-assoc_Cas6_C"/>
</dbReference>
<dbReference type="AlphaFoldDB" id="A0A090IXP4"/>
<accession>A0A090IXP4</accession>
<evidence type="ECO:0000313" key="3">
    <source>
        <dbReference type="Proteomes" id="UP000040576"/>
    </source>
</evidence>
<dbReference type="EMBL" id="CCRF01000075">
    <property type="protein sequence ID" value="CEE02477.1"/>
    <property type="molecule type" value="Genomic_DNA"/>
</dbReference>
<sequence length="320" mass="37334">MNDTNIIRFLKEFQILQVAAVYKVGKNGMQLPPYQGSTFRGVFGHVFKEVACTCPNQNIHLEHCPYAYIFETGPHENNQKIISSQDIPRPFIIQGENSNKLIFAPGEQFGITITIFGKAIQYIQYFIYVLYHMGERGFGKGRQKAELQQVFLVDENGDFREQIYSHEKIHYGGQILNSEKIFSVLKQVSGCQLFFITPTRLKYQSHYYDTPEFHIIFRAAVRRITSLLYYHHNGLQLDVDYKELFNRAEDVKLVGNEVSWYDWERYSNRQKERMKLGGIIGKAVYEGDLEQFIPWLQLTEWTHIGKNTTFGLGKIKVVFQ</sequence>
<dbReference type="Pfam" id="PF10040">
    <property type="entry name" value="CRISPR_Cas6"/>
    <property type="match status" value="1"/>
</dbReference>